<protein>
    <submittedName>
        <fullName evidence="2">Uncharacterized protein</fullName>
    </submittedName>
</protein>
<reference evidence="2" key="1">
    <citation type="submission" date="2018-05" db="EMBL/GenBank/DDBJ databases">
        <authorList>
            <person name="Lanie J.A."/>
            <person name="Ng W.-L."/>
            <person name="Kazmierczak K.M."/>
            <person name="Andrzejewski T.M."/>
            <person name="Davidsen T.M."/>
            <person name="Wayne K.J."/>
            <person name="Tettelin H."/>
            <person name="Glass J.I."/>
            <person name="Rusch D."/>
            <person name="Podicherti R."/>
            <person name="Tsui H.-C.T."/>
            <person name="Winkler M.E."/>
        </authorList>
    </citation>
    <scope>NUCLEOTIDE SEQUENCE</scope>
</reference>
<evidence type="ECO:0000256" key="1">
    <source>
        <dbReference type="SAM" id="Phobius"/>
    </source>
</evidence>
<name>A0A382NDG7_9ZZZZ</name>
<dbReference type="EMBL" id="UINC01099463">
    <property type="protein sequence ID" value="SVC58760.1"/>
    <property type="molecule type" value="Genomic_DNA"/>
</dbReference>
<proteinExistence type="predicted"/>
<feature type="non-terminal residue" evidence="2">
    <location>
        <position position="43"/>
    </location>
</feature>
<sequence>LTIELLHSIDLVFYIFLIGGFISLFLLLKILSKKNWYKFLLTI</sequence>
<accession>A0A382NDG7</accession>
<keyword evidence="1" id="KW-0472">Membrane</keyword>
<gene>
    <name evidence="2" type="ORF">METZ01_LOCUS311614</name>
</gene>
<keyword evidence="1" id="KW-0812">Transmembrane</keyword>
<feature type="transmembrane region" description="Helical" evidence="1">
    <location>
        <begin position="12"/>
        <end position="31"/>
    </location>
</feature>
<evidence type="ECO:0000313" key="2">
    <source>
        <dbReference type="EMBL" id="SVC58760.1"/>
    </source>
</evidence>
<feature type="non-terminal residue" evidence="2">
    <location>
        <position position="1"/>
    </location>
</feature>
<dbReference type="AlphaFoldDB" id="A0A382NDG7"/>
<keyword evidence="1" id="KW-1133">Transmembrane helix</keyword>
<organism evidence="2">
    <name type="scientific">marine metagenome</name>
    <dbReference type="NCBI Taxonomy" id="408172"/>
    <lineage>
        <taxon>unclassified sequences</taxon>
        <taxon>metagenomes</taxon>
        <taxon>ecological metagenomes</taxon>
    </lineage>
</organism>